<evidence type="ECO:0000313" key="1">
    <source>
        <dbReference type="EMBL" id="MEA5453291.1"/>
    </source>
</evidence>
<gene>
    <name evidence="1" type="ORF">SPF06_01015</name>
</gene>
<dbReference type="Proteomes" id="UP001304769">
    <property type="component" value="Unassembled WGS sequence"/>
</dbReference>
<protein>
    <recommendedName>
        <fullName evidence="3">Terminase small subunit</fullName>
    </recommendedName>
</protein>
<dbReference type="EMBL" id="JAYGGQ010000001">
    <property type="protein sequence ID" value="MEA5453291.1"/>
    <property type="molecule type" value="Genomic_DNA"/>
</dbReference>
<evidence type="ECO:0008006" key="3">
    <source>
        <dbReference type="Google" id="ProtNLM"/>
    </source>
</evidence>
<keyword evidence="2" id="KW-1185">Reference proteome</keyword>
<accession>A0ABU5T282</accession>
<reference evidence="1 2" key="1">
    <citation type="submission" date="2023-12" db="EMBL/GenBank/DDBJ databases">
        <title>Sinomonas terricola sp. nov, isolated from litchi orchard soil in Guangdong, PR China.</title>
        <authorList>
            <person name="Jiaxin W."/>
            <person name="Yang Z."/>
            <person name="Honghui Z."/>
        </authorList>
    </citation>
    <scope>NUCLEOTIDE SEQUENCE [LARGE SCALE GENOMIC DNA]</scope>
    <source>
        <strain evidence="1 2">JGH33</strain>
    </source>
</reference>
<evidence type="ECO:0000313" key="2">
    <source>
        <dbReference type="Proteomes" id="UP001304769"/>
    </source>
</evidence>
<name>A0ABU5T282_9MICC</name>
<comment type="caution">
    <text evidence="1">The sequence shown here is derived from an EMBL/GenBank/DDBJ whole genome shotgun (WGS) entry which is preliminary data.</text>
</comment>
<organism evidence="1 2">
    <name type="scientific">Sinomonas terricola</name>
    <dbReference type="NCBI Taxonomy" id="3110330"/>
    <lineage>
        <taxon>Bacteria</taxon>
        <taxon>Bacillati</taxon>
        <taxon>Actinomycetota</taxon>
        <taxon>Actinomycetes</taxon>
        <taxon>Micrococcales</taxon>
        <taxon>Micrococcaceae</taxon>
        <taxon>Sinomonas</taxon>
    </lineage>
</organism>
<sequence>MADSDTLRKRRYRHHMAGDHGLCIPGRCKALDVPAVDIGPESKAAAELWAALTADGDLTPLMKPLAVEACRIVGRLDRLDRQLDGHDWLRFHANEDQTEVTVYIDKALSEAREQATALKGIVAELVKGLPSSKKPQDKKGGGVLADLAAKRAARGGTPAG</sequence>
<proteinExistence type="predicted"/>
<dbReference type="RefSeq" id="WP_323277063.1">
    <property type="nucleotide sequence ID" value="NZ_JAYGGQ010000001.1"/>
</dbReference>